<dbReference type="InterPro" id="IPR007208">
    <property type="entry name" value="MrpF/PhaF-like"/>
</dbReference>
<dbReference type="RefSeq" id="WP_073716994.1">
    <property type="nucleotide sequence ID" value="NZ_MQVR01000054.1"/>
</dbReference>
<evidence type="ECO:0000313" key="10">
    <source>
        <dbReference type="EMBL" id="OKL53552.1"/>
    </source>
</evidence>
<evidence type="ECO:0000256" key="2">
    <source>
        <dbReference type="ARBA" id="ARBA00009212"/>
    </source>
</evidence>
<evidence type="ECO:0000256" key="4">
    <source>
        <dbReference type="ARBA" id="ARBA00022475"/>
    </source>
</evidence>
<evidence type="ECO:0000256" key="6">
    <source>
        <dbReference type="ARBA" id="ARBA00022989"/>
    </source>
</evidence>
<feature type="transmembrane region" description="Helical" evidence="9">
    <location>
        <begin position="37"/>
        <end position="54"/>
    </location>
</feature>
<keyword evidence="11" id="KW-1185">Reference proteome</keyword>
<dbReference type="OrthoDB" id="3733837at2"/>
<keyword evidence="7 9" id="KW-0472">Membrane</keyword>
<comment type="subcellular location">
    <subcellularLocation>
        <location evidence="1">Cell membrane</location>
        <topology evidence="1">Multi-pass membrane protein</topology>
    </subcellularLocation>
</comment>
<name>A0A1Q5Q1H9_9ACTO</name>
<dbReference type="Proteomes" id="UP000185628">
    <property type="component" value="Unassembled WGS sequence"/>
</dbReference>
<evidence type="ECO:0000313" key="11">
    <source>
        <dbReference type="Proteomes" id="UP000185628"/>
    </source>
</evidence>
<dbReference type="AlphaFoldDB" id="A0A1Q5Q1H9"/>
<feature type="transmembrane region" description="Helical" evidence="9">
    <location>
        <begin position="60"/>
        <end position="83"/>
    </location>
</feature>
<dbReference type="GO" id="GO:0005886">
    <property type="term" value="C:plasma membrane"/>
    <property type="evidence" value="ECO:0007669"/>
    <property type="project" value="UniProtKB-SubCell"/>
</dbReference>
<keyword evidence="6 9" id="KW-1133">Transmembrane helix</keyword>
<dbReference type="Pfam" id="PF04066">
    <property type="entry name" value="MrpF_PhaF"/>
    <property type="match status" value="1"/>
</dbReference>
<evidence type="ECO:0000256" key="1">
    <source>
        <dbReference type="ARBA" id="ARBA00004651"/>
    </source>
</evidence>
<comment type="similarity">
    <text evidence="2">Belongs to the CPA3 antiporters (TC 2.A.63) subunit F family.</text>
</comment>
<evidence type="ECO:0000256" key="9">
    <source>
        <dbReference type="SAM" id="Phobius"/>
    </source>
</evidence>
<dbReference type="PANTHER" id="PTHR34702">
    <property type="entry name" value="NA(+)/H(+) ANTIPORTER SUBUNIT F1"/>
    <property type="match status" value="1"/>
</dbReference>
<keyword evidence="4" id="KW-1003">Cell membrane</keyword>
<dbReference type="GO" id="GO:0015385">
    <property type="term" value="F:sodium:proton antiporter activity"/>
    <property type="evidence" value="ECO:0007669"/>
    <property type="project" value="TreeGrafter"/>
</dbReference>
<dbReference type="EMBL" id="MQVR01000054">
    <property type="protein sequence ID" value="OKL53552.1"/>
    <property type="molecule type" value="Genomic_DNA"/>
</dbReference>
<accession>A0A1Q5Q1H9</accession>
<feature type="region of interest" description="Disordered" evidence="8">
    <location>
        <begin position="98"/>
        <end position="117"/>
    </location>
</feature>
<evidence type="ECO:0008006" key="12">
    <source>
        <dbReference type="Google" id="ProtNLM"/>
    </source>
</evidence>
<sequence>MIAALHIASFALIVIAVVVVLIRLARGPSMLDRAISMDVISSAMIAAVAIYSAMTGRLDLIPALVALSLVGFLGTTAIARFAVIDNPEEARIIEERLAELGDDDDPVHDVDNPKETP</sequence>
<keyword evidence="3" id="KW-0813">Transport</keyword>
<organism evidence="10 11">
    <name type="scientific">Bowdeniella nasicola</name>
    <dbReference type="NCBI Taxonomy" id="208480"/>
    <lineage>
        <taxon>Bacteria</taxon>
        <taxon>Bacillati</taxon>
        <taxon>Actinomycetota</taxon>
        <taxon>Actinomycetes</taxon>
        <taxon>Actinomycetales</taxon>
        <taxon>Actinomycetaceae</taxon>
        <taxon>Bowdeniella</taxon>
    </lineage>
</organism>
<feature type="compositionally biased region" description="Basic and acidic residues" evidence="8">
    <location>
        <begin position="107"/>
        <end position="117"/>
    </location>
</feature>
<evidence type="ECO:0000256" key="7">
    <source>
        <dbReference type="ARBA" id="ARBA00023136"/>
    </source>
</evidence>
<evidence type="ECO:0000256" key="3">
    <source>
        <dbReference type="ARBA" id="ARBA00022448"/>
    </source>
</evidence>
<evidence type="ECO:0000256" key="8">
    <source>
        <dbReference type="SAM" id="MobiDB-lite"/>
    </source>
</evidence>
<proteinExistence type="inferred from homology"/>
<gene>
    <name evidence="10" type="ORF">BSZ39_08930</name>
</gene>
<keyword evidence="5 9" id="KW-0812">Transmembrane</keyword>
<comment type="caution">
    <text evidence="10">The sequence shown here is derived from an EMBL/GenBank/DDBJ whole genome shotgun (WGS) entry which is preliminary data.</text>
</comment>
<feature type="transmembrane region" description="Helical" evidence="9">
    <location>
        <begin position="6"/>
        <end position="25"/>
    </location>
</feature>
<evidence type="ECO:0000256" key="5">
    <source>
        <dbReference type="ARBA" id="ARBA00022692"/>
    </source>
</evidence>
<protein>
    <recommendedName>
        <fullName evidence="12">Multicomponent Na+:H+ antiporter subunit F</fullName>
    </recommendedName>
</protein>
<reference evidence="11" key="1">
    <citation type="submission" date="2016-12" db="EMBL/GenBank/DDBJ databases">
        <authorList>
            <person name="Meng X."/>
        </authorList>
    </citation>
    <scope>NUCLEOTIDE SEQUENCE [LARGE SCALE GENOMIC DNA]</scope>
    <source>
        <strain evidence="11">DSM 19116</strain>
    </source>
</reference>
<dbReference type="PANTHER" id="PTHR34702:SF1">
    <property type="entry name" value="NA(+)_H(+) ANTIPORTER SUBUNIT F"/>
    <property type="match status" value="1"/>
</dbReference>